<gene>
    <name evidence="2" type="ORF">GCM10011575_06080</name>
</gene>
<reference evidence="2" key="2">
    <citation type="submission" date="2020-09" db="EMBL/GenBank/DDBJ databases">
        <authorList>
            <person name="Sun Q."/>
            <person name="Zhou Y."/>
        </authorList>
    </citation>
    <scope>NUCLEOTIDE SEQUENCE</scope>
    <source>
        <strain evidence="2">CGMCC 4.7306</strain>
    </source>
</reference>
<name>A0A917W1P8_9ACTN</name>
<evidence type="ECO:0000313" key="3">
    <source>
        <dbReference type="Proteomes" id="UP000613840"/>
    </source>
</evidence>
<sequence>MITTTFAVVSLLLSTGAAPASAINTDPGPGGRTKWPTGCKRVHKKAKSGSFTSAYSVSAYATFCYKKGKITTIKGPHFVKNSGGPIVEIYESRTGKYAWANYRKFNAFYKVYYEVRTNDQDGPHETDGYVFLYANANGHAWTKTKVA</sequence>
<reference evidence="2" key="1">
    <citation type="journal article" date="2014" name="Int. J. Syst. Evol. Microbiol.">
        <title>Complete genome sequence of Corynebacterium casei LMG S-19264T (=DSM 44701T), isolated from a smear-ripened cheese.</title>
        <authorList>
            <consortium name="US DOE Joint Genome Institute (JGI-PGF)"/>
            <person name="Walter F."/>
            <person name="Albersmeier A."/>
            <person name="Kalinowski J."/>
            <person name="Ruckert C."/>
        </authorList>
    </citation>
    <scope>NUCLEOTIDE SEQUENCE</scope>
    <source>
        <strain evidence="2">CGMCC 4.7306</strain>
    </source>
</reference>
<keyword evidence="3" id="KW-1185">Reference proteome</keyword>
<organism evidence="2 3">
    <name type="scientific">Microlunatus endophyticus</name>
    <dbReference type="NCBI Taxonomy" id="1716077"/>
    <lineage>
        <taxon>Bacteria</taxon>
        <taxon>Bacillati</taxon>
        <taxon>Actinomycetota</taxon>
        <taxon>Actinomycetes</taxon>
        <taxon>Propionibacteriales</taxon>
        <taxon>Propionibacteriaceae</taxon>
        <taxon>Microlunatus</taxon>
    </lineage>
</organism>
<dbReference type="EMBL" id="BMMZ01000001">
    <property type="protein sequence ID" value="GGL50588.1"/>
    <property type="molecule type" value="Genomic_DNA"/>
</dbReference>
<keyword evidence="1" id="KW-0732">Signal</keyword>
<evidence type="ECO:0000313" key="2">
    <source>
        <dbReference type="EMBL" id="GGL50588.1"/>
    </source>
</evidence>
<dbReference type="AlphaFoldDB" id="A0A917W1P8"/>
<feature type="signal peptide" evidence="1">
    <location>
        <begin position="1"/>
        <end position="22"/>
    </location>
</feature>
<dbReference type="Proteomes" id="UP000613840">
    <property type="component" value="Unassembled WGS sequence"/>
</dbReference>
<evidence type="ECO:0000256" key="1">
    <source>
        <dbReference type="SAM" id="SignalP"/>
    </source>
</evidence>
<protein>
    <submittedName>
        <fullName evidence="2">Uncharacterized protein</fullName>
    </submittedName>
</protein>
<accession>A0A917W1P8</accession>
<comment type="caution">
    <text evidence="2">The sequence shown here is derived from an EMBL/GenBank/DDBJ whole genome shotgun (WGS) entry which is preliminary data.</text>
</comment>
<proteinExistence type="predicted"/>
<feature type="chain" id="PRO_5036839885" evidence="1">
    <location>
        <begin position="23"/>
        <end position="147"/>
    </location>
</feature>